<evidence type="ECO:0008006" key="8">
    <source>
        <dbReference type="Google" id="ProtNLM"/>
    </source>
</evidence>
<reference evidence="6" key="1">
    <citation type="submission" date="2021-02" db="EMBL/GenBank/DDBJ databases">
        <authorList>
            <person name="Nowell W R."/>
        </authorList>
    </citation>
    <scope>NUCLEOTIDE SEQUENCE</scope>
</reference>
<evidence type="ECO:0000313" key="7">
    <source>
        <dbReference type="Proteomes" id="UP000663864"/>
    </source>
</evidence>
<evidence type="ECO:0000259" key="4">
    <source>
        <dbReference type="Pfam" id="PF04500"/>
    </source>
</evidence>
<accession>A0A815RPZ9</accession>
<evidence type="ECO:0000256" key="3">
    <source>
        <dbReference type="ARBA" id="ARBA00022833"/>
    </source>
</evidence>
<keyword evidence="3" id="KW-0862">Zinc</keyword>
<dbReference type="Pfam" id="PF04500">
    <property type="entry name" value="FLYWCH"/>
    <property type="match status" value="1"/>
</dbReference>
<protein>
    <recommendedName>
        <fullName evidence="8">MULE transposase domain-containing protein</fullName>
    </recommendedName>
</protein>
<organism evidence="6 7">
    <name type="scientific">Rotaria sordida</name>
    <dbReference type="NCBI Taxonomy" id="392033"/>
    <lineage>
        <taxon>Eukaryota</taxon>
        <taxon>Metazoa</taxon>
        <taxon>Spiralia</taxon>
        <taxon>Gnathifera</taxon>
        <taxon>Rotifera</taxon>
        <taxon>Eurotatoria</taxon>
        <taxon>Bdelloidea</taxon>
        <taxon>Philodinida</taxon>
        <taxon>Philodinidae</taxon>
        <taxon>Rotaria</taxon>
    </lineage>
</organism>
<evidence type="ECO:0000313" key="6">
    <source>
        <dbReference type="EMBL" id="CAF1477973.1"/>
    </source>
</evidence>
<dbReference type="InterPro" id="IPR018289">
    <property type="entry name" value="MULE_transposase_dom"/>
</dbReference>
<gene>
    <name evidence="6" type="ORF">ZHD862_LOCUS36435</name>
</gene>
<feature type="domain" description="FLYWCH-type" evidence="4">
    <location>
        <begin position="1"/>
        <end position="49"/>
    </location>
</feature>
<keyword evidence="1" id="KW-0479">Metal-binding</keyword>
<evidence type="ECO:0000256" key="2">
    <source>
        <dbReference type="ARBA" id="ARBA00022771"/>
    </source>
</evidence>
<dbReference type="Pfam" id="PF10551">
    <property type="entry name" value="MULE"/>
    <property type="match status" value="1"/>
</dbReference>
<dbReference type="AlphaFoldDB" id="A0A815RPZ9"/>
<proteinExistence type="predicted"/>
<evidence type="ECO:0000259" key="5">
    <source>
        <dbReference type="Pfam" id="PF10551"/>
    </source>
</evidence>
<dbReference type="EMBL" id="CAJNOT010005915">
    <property type="protein sequence ID" value="CAF1477973.1"/>
    <property type="molecule type" value="Genomic_DNA"/>
</dbReference>
<dbReference type="InterPro" id="IPR007588">
    <property type="entry name" value="Znf_FLYWCH"/>
</dbReference>
<comment type="caution">
    <text evidence="6">The sequence shown here is derived from an EMBL/GenBank/DDBJ whole genome shotgun (WGS) entry which is preliminary data.</text>
</comment>
<evidence type="ECO:0000256" key="1">
    <source>
        <dbReference type="ARBA" id="ARBA00022723"/>
    </source>
</evidence>
<keyword evidence="2" id="KW-0863">Zinc-finger</keyword>
<sequence>MLVIENFIFKLNKATSSTKYYRCNDPCCSVVVHTDLEDNLLKIKDDHCHPPEPEEVQIRTFREAVKTRAINETTPIPQIYDEEALRIDLSQLSIAALPSQREMSHTLNKARRFQIPPIPDTQLFDLPECYTKTIKGLPFLCIDQLVKPFVCVFALLPDQKKPTYKFLLNGLRDKAAEMNMMFNPTTIMSDFEGSLVEVLKSEFPNSQHRGCYFHHNQAIYRNIQKLGLSSTYVDDEQIRIICRKLMALALLPLSLVIEAFDNLYDSVLESSSTTFKLLEPLFTYFENQWIKAVEIKRWNAYGIQMRTNNNCEGYHNRLNSRICKYHPNIWIFIRCIQGEENRFNHLLIQMKGSLAARPQTKTTQAIQKRIDNLYARYENKEVSPDELLEGLLFVVAKNSKSKKKIKNY</sequence>
<name>A0A815RPZ9_9BILA</name>
<dbReference type="Gene3D" id="2.20.25.240">
    <property type="match status" value="1"/>
</dbReference>
<feature type="domain" description="MULE transposase" evidence="5">
    <location>
        <begin position="137"/>
        <end position="217"/>
    </location>
</feature>
<dbReference type="GO" id="GO:0008270">
    <property type="term" value="F:zinc ion binding"/>
    <property type="evidence" value="ECO:0007669"/>
    <property type="project" value="UniProtKB-KW"/>
</dbReference>
<dbReference type="Proteomes" id="UP000663864">
    <property type="component" value="Unassembled WGS sequence"/>
</dbReference>